<dbReference type="RefSeq" id="WP_211423496.1">
    <property type="nucleotide sequence ID" value="NZ_CP072643.1"/>
</dbReference>
<feature type="transmembrane region" description="Helical" evidence="10">
    <location>
        <begin position="12"/>
        <end position="35"/>
    </location>
</feature>
<keyword evidence="5 10" id="KW-0812">Transmembrane</keyword>
<keyword evidence="3" id="KW-1003">Cell membrane</keyword>
<evidence type="ECO:0000313" key="12">
    <source>
        <dbReference type="Proteomes" id="UP000677668"/>
    </source>
</evidence>
<organism evidence="11 12">
    <name type="scientific">Chloracidobacterium sp. N</name>
    <dbReference type="NCBI Taxonomy" id="2821540"/>
    <lineage>
        <taxon>Bacteria</taxon>
        <taxon>Pseudomonadati</taxon>
        <taxon>Acidobacteriota</taxon>
        <taxon>Terriglobia</taxon>
        <taxon>Terriglobales</taxon>
        <taxon>Acidobacteriaceae</taxon>
        <taxon>Chloracidobacterium</taxon>
        <taxon>Chloracidobacterium aggregatum</taxon>
    </lineage>
</organism>
<evidence type="ECO:0000313" key="11">
    <source>
        <dbReference type="EMBL" id="QUV95261.1"/>
    </source>
</evidence>
<feature type="transmembrane region" description="Helical" evidence="10">
    <location>
        <begin position="151"/>
        <end position="168"/>
    </location>
</feature>
<evidence type="ECO:0000256" key="9">
    <source>
        <dbReference type="ARBA" id="ARBA00037998"/>
    </source>
</evidence>
<proteinExistence type="inferred from homology"/>
<evidence type="ECO:0000256" key="7">
    <source>
        <dbReference type="ARBA" id="ARBA00022989"/>
    </source>
</evidence>
<gene>
    <name evidence="11" type="ORF">J8C05_14700</name>
</gene>
<feature type="transmembrane region" description="Helical" evidence="10">
    <location>
        <begin position="278"/>
        <end position="298"/>
    </location>
</feature>
<keyword evidence="7 10" id="KW-1133">Transmembrane helix</keyword>
<evidence type="ECO:0000256" key="2">
    <source>
        <dbReference type="ARBA" id="ARBA00022448"/>
    </source>
</evidence>
<sequence length="304" mass="31960">METFLQQLINGLALGSIYALIALGYTMVYGVLRLINFAHGDVYMLGTFAGYYTALRLGFSEVNPSWLQAAVVLLVAMLLCAVVGLAIERLAYRPIRQASRLTALITAIGVSLFLENLGQIVFGANPRFFPQLLPPGQFPVYGAARITTPDLAILGASLLLTVGLHQLVHRTAFGRAMRAVAHDLDTARLMGIDTNRIIALTFALGSALAAAAGILVALRYPKFDPLIGITTGLKAFIAAVLGGIGNVTGAVLGGVIIGLAETMATGYLPAALNPYKDAVAFAILVTVLLVRPTGLLGTTAPEKV</sequence>
<accession>A0ABX8B6P2</accession>
<keyword evidence="8 10" id="KW-0472">Membrane</keyword>
<dbReference type="InterPro" id="IPR001851">
    <property type="entry name" value="ABC_transp_permease"/>
</dbReference>
<feature type="transmembrane region" description="Helical" evidence="10">
    <location>
        <begin position="65"/>
        <end position="87"/>
    </location>
</feature>
<feature type="transmembrane region" description="Helical" evidence="10">
    <location>
        <begin position="99"/>
        <end position="122"/>
    </location>
</feature>
<comment type="similarity">
    <text evidence="9">Belongs to the binding-protein-dependent transport system permease family. LivHM subfamily.</text>
</comment>
<evidence type="ECO:0000256" key="3">
    <source>
        <dbReference type="ARBA" id="ARBA00022475"/>
    </source>
</evidence>
<evidence type="ECO:0000256" key="1">
    <source>
        <dbReference type="ARBA" id="ARBA00004651"/>
    </source>
</evidence>
<evidence type="ECO:0000256" key="10">
    <source>
        <dbReference type="SAM" id="Phobius"/>
    </source>
</evidence>
<reference evidence="11 12" key="1">
    <citation type="submission" date="2021-03" db="EMBL/GenBank/DDBJ databases">
        <title>Genomic and phenotypic characterization of Chloracidobacterium isolates provides evidence for multiple species.</title>
        <authorList>
            <person name="Saini M.K."/>
            <person name="Costas A.M.G."/>
            <person name="Tank M."/>
            <person name="Bryant D.A."/>
        </authorList>
    </citation>
    <scope>NUCLEOTIDE SEQUENCE [LARGE SCALE GENOMIC DNA]</scope>
    <source>
        <strain evidence="11 12">N</strain>
    </source>
</reference>
<evidence type="ECO:0000256" key="8">
    <source>
        <dbReference type="ARBA" id="ARBA00023136"/>
    </source>
</evidence>
<keyword evidence="2" id="KW-0813">Transport</keyword>
<keyword evidence="4" id="KW-0997">Cell inner membrane</keyword>
<comment type="subcellular location">
    <subcellularLocation>
        <location evidence="1">Cell membrane</location>
        <topology evidence="1">Multi-pass membrane protein</topology>
    </subcellularLocation>
</comment>
<keyword evidence="12" id="KW-1185">Reference proteome</keyword>
<evidence type="ECO:0000256" key="4">
    <source>
        <dbReference type="ARBA" id="ARBA00022519"/>
    </source>
</evidence>
<evidence type="ECO:0000256" key="6">
    <source>
        <dbReference type="ARBA" id="ARBA00022970"/>
    </source>
</evidence>
<name>A0ABX8B6P2_9BACT</name>
<evidence type="ECO:0000256" key="5">
    <source>
        <dbReference type="ARBA" id="ARBA00022692"/>
    </source>
</evidence>
<dbReference type="EMBL" id="CP072643">
    <property type="protein sequence ID" value="QUV95261.1"/>
    <property type="molecule type" value="Genomic_DNA"/>
</dbReference>
<feature type="transmembrane region" description="Helical" evidence="10">
    <location>
        <begin position="197"/>
        <end position="220"/>
    </location>
</feature>
<dbReference type="PANTHER" id="PTHR11795">
    <property type="entry name" value="BRANCHED-CHAIN AMINO ACID TRANSPORT SYSTEM PERMEASE PROTEIN LIVH"/>
    <property type="match status" value="1"/>
</dbReference>
<protein>
    <submittedName>
        <fullName evidence="11">Branched-chain amino acid ABC transporter permease</fullName>
    </submittedName>
</protein>
<dbReference type="Proteomes" id="UP000677668">
    <property type="component" value="Chromosome 2"/>
</dbReference>
<dbReference type="InterPro" id="IPR052157">
    <property type="entry name" value="BCAA_transport_permease"/>
</dbReference>
<dbReference type="PANTHER" id="PTHR11795:SF371">
    <property type="entry name" value="HIGH-AFFINITY BRANCHED-CHAIN AMINO ACID TRANSPORT SYSTEM PERMEASE PROTEIN LIVH"/>
    <property type="match status" value="1"/>
</dbReference>
<dbReference type="CDD" id="cd06582">
    <property type="entry name" value="TM_PBP1_LivH_like"/>
    <property type="match status" value="1"/>
</dbReference>
<dbReference type="Pfam" id="PF02653">
    <property type="entry name" value="BPD_transp_2"/>
    <property type="match status" value="1"/>
</dbReference>
<keyword evidence="6" id="KW-0029">Amino-acid transport</keyword>